<dbReference type="RefSeq" id="WP_015929154.1">
    <property type="nucleotide sequence ID" value="NC_011894.1"/>
</dbReference>
<dbReference type="AlphaFoldDB" id="B8ICR3"/>
<evidence type="ECO:0000313" key="2">
    <source>
        <dbReference type="Proteomes" id="UP000008207"/>
    </source>
</evidence>
<dbReference type="EMBL" id="CP001349">
    <property type="protein sequence ID" value="ACL57474.1"/>
    <property type="molecule type" value="Genomic_DNA"/>
</dbReference>
<dbReference type="STRING" id="460265.Mnod_2504"/>
<evidence type="ECO:0000313" key="1">
    <source>
        <dbReference type="EMBL" id="ACL57474.1"/>
    </source>
</evidence>
<gene>
    <name evidence="1" type="ordered locus">Mnod_2504</name>
</gene>
<dbReference type="OrthoDB" id="8009031at2"/>
<dbReference type="Proteomes" id="UP000008207">
    <property type="component" value="Chromosome"/>
</dbReference>
<reference evidence="1 2" key="1">
    <citation type="submission" date="2009-01" db="EMBL/GenBank/DDBJ databases">
        <title>Complete sequence of chromosome of Methylobacterium nodulans ORS 2060.</title>
        <authorList>
            <consortium name="US DOE Joint Genome Institute"/>
            <person name="Lucas S."/>
            <person name="Copeland A."/>
            <person name="Lapidus A."/>
            <person name="Glavina del Rio T."/>
            <person name="Dalin E."/>
            <person name="Tice H."/>
            <person name="Bruce D."/>
            <person name="Goodwin L."/>
            <person name="Pitluck S."/>
            <person name="Sims D."/>
            <person name="Brettin T."/>
            <person name="Detter J.C."/>
            <person name="Han C."/>
            <person name="Larimer F."/>
            <person name="Land M."/>
            <person name="Hauser L."/>
            <person name="Kyrpides N."/>
            <person name="Ivanova N."/>
            <person name="Marx C.J."/>
            <person name="Richardson P."/>
        </authorList>
    </citation>
    <scope>NUCLEOTIDE SEQUENCE [LARGE SCALE GENOMIC DNA]</scope>
    <source>
        <strain evidence="2">LMG 21967 / CNCM I-2342 / ORS 2060</strain>
    </source>
</reference>
<name>B8ICR3_METNO</name>
<sequence>MSPAEASQTFRAYLDALGCPAPWAVVERSGRMIVDAEGKPCASAMPVASVAIVHERAELICSAVNAMAGVLPAGAMAPLDPAHLDALSAETAHFLRRVGAAAGE</sequence>
<organism evidence="1 2">
    <name type="scientific">Methylobacterium nodulans (strain LMG 21967 / CNCM I-2342 / ORS 2060)</name>
    <dbReference type="NCBI Taxonomy" id="460265"/>
    <lineage>
        <taxon>Bacteria</taxon>
        <taxon>Pseudomonadati</taxon>
        <taxon>Pseudomonadota</taxon>
        <taxon>Alphaproteobacteria</taxon>
        <taxon>Hyphomicrobiales</taxon>
        <taxon>Methylobacteriaceae</taxon>
        <taxon>Methylobacterium</taxon>
    </lineage>
</organism>
<proteinExistence type="predicted"/>
<keyword evidence="2" id="KW-1185">Reference proteome</keyword>
<dbReference type="HOGENOM" id="CLU_2343489_0_0_5"/>
<accession>B8ICR3</accession>
<dbReference type="KEGG" id="mno:Mnod_2504"/>
<protein>
    <submittedName>
        <fullName evidence="1">Uncharacterized protein</fullName>
    </submittedName>
</protein>